<accession>A0A9X9QDH2</accession>
<feature type="chain" id="PRO_5040938465" evidence="1">
    <location>
        <begin position="16"/>
        <end position="74"/>
    </location>
</feature>
<dbReference type="Proteomes" id="UP000324639">
    <property type="component" value="Chromosome Bgt_-07"/>
</dbReference>
<evidence type="ECO:0000256" key="1">
    <source>
        <dbReference type="SAM" id="SignalP"/>
    </source>
</evidence>
<sequence>MILFILIWVSHLILNQKPLPLHHPTALCIIQNSPQYHMTLNNLMIITMTHLWMSLQIQGTIQILIMPGLLSANV</sequence>
<organism evidence="2 3">
    <name type="scientific">Blumeria graminis f. sp. tritici</name>
    <dbReference type="NCBI Taxonomy" id="62690"/>
    <lineage>
        <taxon>Eukaryota</taxon>
        <taxon>Fungi</taxon>
        <taxon>Dikarya</taxon>
        <taxon>Ascomycota</taxon>
        <taxon>Pezizomycotina</taxon>
        <taxon>Leotiomycetes</taxon>
        <taxon>Erysiphales</taxon>
        <taxon>Erysiphaceae</taxon>
        <taxon>Blumeria</taxon>
    </lineage>
</organism>
<evidence type="ECO:0000313" key="3">
    <source>
        <dbReference type="Proteomes" id="UP000324639"/>
    </source>
</evidence>
<proteinExistence type="predicted"/>
<dbReference type="EMBL" id="LR026990">
    <property type="protein sequence ID" value="VDB89088.1"/>
    <property type="molecule type" value="Genomic_DNA"/>
</dbReference>
<reference evidence="2 3" key="1">
    <citation type="submission" date="2018-08" db="EMBL/GenBank/DDBJ databases">
        <authorList>
            <person name="Muller C M."/>
        </authorList>
    </citation>
    <scope>NUCLEOTIDE SEQUENCE [LARGE SCALE GENOMIC DNA]</scope>
</reference>
<feature type="signal peptide" evidence="1">
    <location>
        <begin position="1"/>
        <end position="15"/>
    </location>
</feature>
<keyword evidence="1" id="KW-0732">Signal</keyword>
<protein>
    <submittedName>
        <fullName evidence="2">BgtTE-56071</fullName>
    </submittedName>
</protein>
<dbReference type="AlphaFoldDB" id="A0A9X9QDH2"/>
<name>A0A9X9QDH2_BLUGR</name>
<evidence type="ECO:0000313" key="2">
    <source>
        <dbReference type="EMBL" id="VDB89088.1"/>
    </source>
</evidence>
<keyword evidence="3" id="KW-1185">Reference proteome</keyword>
<gene>
    <name evidence="2" type="ORF">BGT96224V316_LOCUS5490</name>
</gene>